<organism evidence="5 6">
    <name type="scientific">Neorhizobium alkalisoli</name>
    <dbReference type="NCBI Taxonomy" id="528178"/>
    <lineage>
        <taxon>Bacteria</taxon>
        <taxon>Pseudomonadati</taxon>
        <taxon>Pseudomonadota</taxon>
        <taxon>Alphaproteobacteria</taxon>
        <taxon>Hyphomicrobiales</taxon>
        <taxon>Rhizobiaceae</taxon>
        <taxon>Rhizobium/Agrobacterium group</taxon>
        <taxon>Neorhizobium</taxon>
    </lineage>
</organism>
<evidence type="ECO:0000256" key="2">
    <source>
        <dbReference type="ARBA" id="ARBA00034247"/>
    </source>
</evidence>
<dbReference type="RefSeq" id="WP_145638414.1">
    <property type="nucleotide sequence ID" value="NZ_VIWP01000004.1"/>
</dbReference>
<dbReference type="SMART" id="SM00267">
    <property type="entry name" value="GGDEF"/>
    <property type="match status" value="1"/>
</dbReference>
<dbReference type="FunFam" id="3.30.70.270:FF:000001">
    <property type="entry name" value="Diguanylate cyclase domain protein"/>
    <property type="match status" value="1"/>
</dbReference>
<dbReference type="Pfam" id="PF00990">
    <property type="entry name" value="GGDEF"/>
    <property type="match status" value="1"/>
</dbReference>
<feature type="transmembrane region" description="Helical" evidence="3">
    <location>
        <begin position="35"/>
        <end position="52"/>
    </location>
</feature>
<dbReference type="PANTHER" id="PTHR45138">
    <property type="entry name" value="REGULATORY COMPONENTS OF SENSORY TRANSDUCTION SYSTEM"/>
    <property type="match status" value="1"/>
</dbReference>
<dbReference type="InterPro" id="IPR050469">
    <property type="entry name" value="Diguanylate_Cyclase"/>
</dbReference>
<accession>A0A561QRH2</accession>
<dbReference type="GO" id="GO:0043709">
    <property type="term" value="P:cell adhesion involved in single-species biofilm formation"/>
    <property type="evidence" value="ECO:0007669"/>
    <property type="project" value="TreeGrafter"/>
</dbReference>
<dbReference type="GO" id="GO:0005886">
    <property type="term" value="C:plasma membrane"/>
    <property type="evidence" value="ECO:0007669"/>
    <property type="project" value="TreeGrafter"/>
</dbReference>
<dbReference type="InterPro" id="IPR029787">
    <property type="entry name" value="Nucleotide_cyclase"/>
</dbReference>
<keyword evidence="3" id="KW-0812">Transmembrane</keyword>
<evidence type="ECO:0000256" key="1">
    <source>
        <dbReference type="ARBA" id="ARBA00012528"/>
    </source>
</evidence>
<dbReference type="NCBIfam" id="TIGR00254">
    <property type="entry name" value="GGDEF"/>
    <property type="match status" value="1"/>
</dbReference>
<feature type="transmembrane region" description="Helical" evidence="3">
    <location>
        <begin position="175"/>
        <end position="199"/>
    </location>
</feature>
<comment type="caution">
    <text evidence="5">The sequence shown here is derived from an EMBL/GenBank/DDBJ whole genome shotgun (WGS) entry which is preliminary data.</text>
</comment>
<keyword evidence="3" id="KW-0472">Membrane</keyword>
<keyword evidence="3" id="KW-1133">Transmembrane helix</keyword>
<proteinExistence type="predicted"/>
<dbReference type="CDD" id="cd01949">
    <property type="entry name" value="GGDEF"/>
    <property type="match status" value="1"/>
</dbReference>
<comment type="catalytic activity">
    <reaction evidence="2">
        <text>2 GTP = 3',3'-c-di-GMP + 2 diphosphate</text>
        <dbReference type="Rhea" id="RHEA:24898"/>
        <dbReference type="ChEBI" id="CHEBI:33019"/>
        <dbReference type="ChEBI" id="CHEBI:37565"/>
        <dbReference type="ChEBI" id="CHEBI:58805"/>
        <dbReference type="EC" id="2.7.7.65"/>
    </reaction>
</comment>
<dbReference type="GO" id="GO:0052621">
    <property type="term" value="F:diguanylate cyclase activity"/>
    <property type="evidence" value="ECO:0007669"/>
    <property type="project" value="UniProtKB-EC"/>
</dbReference>
<feature type="domain" description="GGDEF" evidence="4">
    <location>
        <begin position="237"/>
        <end position="366"/>
    </location>
</feature>
<dbReference type="PANTHER" id="PTHR45138:SF9">
    <property type="entry name" value="DIGUANYLATE CYCLASE DGCM-RELATED"/>
    <property type="match status" value="1"/>
</dbReference>
<dbReference type="Gene3D" id="3.30.70.270">
    <property type="match status" value="1"/>
</dbReference>
<reference evidence="5 6" key="1">
    <citation type="submission" date="2019-06" db="EMBL/GenBank/DDBJ databases">
        <title>Sorghum-associated microbial communities from plants grown in Nebraska, USA.</title>
        <authorList>
            <person name="Schachtman D."/>
        </authorList>
    </citation>
    <scope>NUCLEOTIDE SEQUENCE [LARGE SCALE GENOMIC DNA]</scope>
    <source>
        <strain evidence="5 6">1225</strain>
    </source>
</reference>
<keyword evidence="6" id="KW-1185">Reference proteome</keyword>
<protein>
    <recommendedName>
        <fullName evidence="1">diguanylate cyclase</fullName>
        <ecNumber evidence="1">2.7.7.65</ecNumber>
    </recommendedName>
</protein>
<feature type="transmembrane region" description="Helical" evidence="3">
    <location>
        <begin position="6"/>
        <end position="28"/>
    </location>
</feature>
<feature type="transmembrane region" description="Helical" evidence="3">
    <location>
        <begin position="90"/>
        <end position="108"/>
    </location>
</feature>
<feature type="transmembrane region" description="Helical" evidence="3">
    <location>
        <begin position="147"/>
        <end position="169"/>
    </location>
</feature>
<dbReference type="EMBL" id="VIWP01000004">
    <property type="protein sequence ID" value="TWF52954.1"/>
    <property type="molecule type" value="Genomic_DNA"/>
</dbReference>
<feature type="transmembrane region" description="Helical" evidence="3">
    <location>
        <begin position="114"/>
        <end position="135"/>
    </location>
</feature>
<evidence type="ECO:0000256" key="3">
    <source>
        <dbReference type="SAM" id="Phobius"/>
    </source>
</evidence>
<dbReference type="EC" id="2.7.7.65" evidence="1"/>
<dbReference type="PROSITE" id="PS50887">
    <property type="entry name" value="GGDEF"/>
    <property type="match status" value="1"/>
</dbReference>
<evidence type="ECO:0000313" key="5">
    <source>
        <dbReference type="EMBL" id="TWF52954.1"/>
    </source>
</evidence>
<dbReference type="Proteomes" id="UP000320653">
    <property type="component" value="Unassembled WGS sequence"/>
</dbReference>
<dbReference type="AlphaFoldDB" id="A0A561QRH2"/>
<dbReference type="SUPFAM" id="SSF55073">
    <property type="entry name" value="Nucleotide cyclase"/>
    <property type="match status" value="1"/>
</dbReference>
<sequence>MALDYSTVHFCSALLSVSYGTMFLVLWAKRREKPLLLWSLSLFLAAGAGYGFTLQGGAWATALLYGLIAGNVTLIWAGGRAFDGRAPFEWRMAALPVLIAAIHYGATLSGEPHIANALATLLLGLNVFAVGRYFFTEGAAVPRFGRKIVAGSLFAYIPIYLVSVALSLLEMESRISAIIILVGDLVLNNVFVVGLFSVIEDRTRHALRVMAETDEMTGALNRSGFLKQGARRVAGEQKAAMLLADLDHFKQINDTFGHAAGDAVLKGFVERVRAVLGESHLVGRMGGEEFAILLPGLDTAHAAGQAEAMRVAMAAGPILWGDIAIMATVSIGVAAHQCGEPLEISLRRADEALYRAKRTGRNRIAA</sequence>
<gene>
    <name evidence="5" type="ORF">FHW37_104224</name>
</gene>
<dbReference type="InterPro" id="IPR000160">
    <property type="entry name" value="GGDEF_dom"/>
</dbReference>
<dbReference type="GO" id="GO:1902201">
    <property type="term" value="P:negative regulation of bacterial-type flagellum-dependent cell motility"/>
    <property type="evidence" value="ECO:0007669"/>
    <property type="project" value="TreeGrafter"/>
</dbReference>
<dbReference type="OrthoDB" id="9812260at2"/>
<feature type="transmembrane region" description="Helical" evidence="3">
    <location>
        <begin position="58"/>
        <end position="78"/>
    </location>
</feature>
<evidence type="ECO:0000259" key="4">
    <source>
        <dbReference type="PROSITE" id="PS50887"/>
    </source>
</evidence>
<evidence type="ECO:0000313" key="6">
    <source>
        <dbReference type="Proteomes" id="UP000320653"/>
    </source>
</evidence>
<dbReference type="InterPro" id="IPR043128">
    <property type="entry name" value="Rev_trsase/Diguanyl_cyclase"/>
</dbReference>
<name>A0A561QRH2_9HYPH</name>